<feature type="signal peptide" evidence="11">
    <location>
        <begin position="1"/>
        <end position="18"/>
    </location>
</feature>
<evidence type="ECO:0000256" key="6">
    <source>
        <dbReference type="ARBA" id="ARBA00022729"/>
    </source>
</evidence>
<dbReference type="GO" id="GO:0046930">
    <property type="term" value="C:pore complex"/>
    <property type="evidence" value="ECO:0007669"/>
    <property type="project" value="UniProtKB-KW"/>
</dbReference>
<dbReference type="SUPFAM" id="SSF56935">
    <property type="entry name" value="Porins"/>
    <property type="match status" value="1"/>
</dbReference>
<dbReference type="Gene3D" id="2.40.160.10">
    <property type="entry name" value="Porin"/>
    <property type="match status" value="1"/>
</dbReference>
<dbReference type="Proteomes" id="UP000540787">
    <property type="component" value="Unassembled WGS sequence"/>
</dbReference>
<dbReference type="AlphaFoldDB" id="A0A7X0CE53"/>
<gene>
    <name evidence="13" type="ORF">HD842_001775</name>
</gene>
<comment type="subunit">
    <text evidence="2">Homotrimer.</text>
</comment>
<dbReference type="RefSeq" id="WP_229424639.1">
    <property type="nucleotide sequence ID" value="NZ_JACHBX010000001.1"/>
</dbReference>
<keyword evidence="14" id="KW-1185">Reference proteome</keyword>
<evidence type="ECO:0000256" key="3">
    <source>
        <dbReference type="ARBA" id="ARBA00022448"/>
    </source>
</evidence>
<accession>A0A7X0CE53</accession>
<dbReference type="EMBL" id="JACHBX010000001">
    <property type="protein sequence ID" value="MBB6133664.1"/>
    <property type="molecule type" value="Genomic_DNA"/>
</dbReference>
<dbReference type="InterPro" id="IPR002299">
    <property type="entry name" value="Porin_Neis"/>
</dbReference>
<proteinExistence type="predicted"/>
<dbReference type="PANTHER" id="PTHR34501:SF9">
    <property type="entry name" value="MAJOR OUTER MEMBRANE PROTEIN P.IA"/>
    <property type="match status" value="1"/>
</dbReference>
<dbReference type="InterPro" id="IPR023614">
    <property type="entry name" value="Porin_dom_sf"/>
</dbReference>
<evidence type="ECO:0000256" key="8">
    <source>
        <dbReference type="ARBA" id="ARBA00023114"/>
    </source>
</evidence>
<evidence type="ECO:0000256" key="11">
    <source>
        <dbReference type="SAM" id="SignalP"/>
    </source>
</evidence>
<organism evidence="13 14">
    <name type="scientific">Massilia aurea</name>
    <dbReference type="NCBI Taxonomy" id="373040"/>
    <lineage>
        <taxon>Bacteria</taxon>
        <taxon>Pseudomonadati</taxon>
        <taxon>Pseudomonadota</taxon>
        <taxon>Betaproteobacteria</taxon>
        <taxon>Burkholderiales</taxon>
        <taxon>Oxalobacteraceae</taxon>
        <taxon>Telluria group</taxon>
        <taxon>Massilia</taxon>
    </lineage>
</organism>
<keyword evidence="4" id="KW-1134">Transmembrane beta strand</keyword>
<evidence type="ECO:0000313" key="14">
    <source>
        <dbReference type="Proteomes" id="UP000540787"/>
    </source>
</evidence>
<feature type="chain" id="PRO_5030546085" evidence="11">
    <location>
        <begin position="19"/>
        <end position="357"/>
    </location>
</feature>
<keyword evidence="10" id="KW-0998">Cell outer membrane</keyword>
<evidence type="ECO:0000256" key="2">
    <source>
        <dbReference type="ARBA" id="ARBA00011233"/>
    </source>
</evidence>
<comment type="subcellular location">
    <subcellularLocation>
        <location evidence="1">Cell outer membrane</location>
        <topology evidence="1">Multi-pass membrane protein</topology>
    </subcellularLocation>
</comment>
<keyword evidence="6 11" id="KW-0732">Signal</keyword>
<keyword evidence="8" id="KW-0626">Porin</keyword>
<keyword evidence="9" id="KW-0472">Membrane</keyword>
<evidence type="ECO:0000256" key="9">
    <source>
        <dbReference type="ARBA" id="ARBA00023136"/>
    </source>
</evidence>
<sequence>MKTAAALVLLLGAGTAHAQTSVAFYGLVDAAIVVEDGGTAGRVTKVTSGAAAASRFGLRGVEELGDGMAAFFTLEGGTKIDTGEIDAAGTIFNRQAYVGLRTRFGSVALGRQYTPYHTAMVSIVDPFNTGYAGSAKSLFPHNGTNIRTSNTITYATPKKNGFDGELAYSVGEQSRSAAGRQFGGAIGYAAGPLAVRLVYNNKNTDVAANGATPAVDRSIGRNILLAASYNAGWIKLHSGISSDKGDNAAPLINANNPYGGVRPTPSTDGRSYLLGISAPVMGGTLLASVLHKDDRTRFNQDANAWGIGYLYALSKRTGLYAAYGHVDNRNGAGYTVANNTESGSGDTAYNLGVRHSF</sequence>
<keyword evidence="7" id="KW-0406">Ion transport</keyword>
<keyword evidence="3" id="KW-0813">Transport</keyword>
<name>A0A7X0CE53_9BURK</name>
<protein>
    <submittedName>
        <fullName evidence="13">Putative porin</fullName>
    </submittedName>
</protein>
<dbReference type="InterPro" id="IPR050298">
    <property type="entry name" value="Gram-neg_bact_OMP"/>
</dbReference>
<reference evidence="13 14" key="1">
    <citation type="submission" date="2020-08" db="EMBL/GenBank/DDBJ databases">
        <title>The Agave Microbiome: Exploring the role of microbial communities in plant adaptations to desert environments.</title>
        <authorList>
            <person name="Partida-Martinez L.P."/>
        </authorList>
    </citation>
    <scope>NUCLEOTIDE SEQUENCE [LARGE SCALE GENOMIC DNA]</scope>
    <source>
        <strain evidence="13 14">AT3.2</strain>
    </source>
</reference>
<evidence type="ECO:0000256" key="5">
    <source>
        <dbReference type="ARBA" id="ARBA00022692"/>
    </source>
</evidence>
<dbReference type="InterPro" id="IPR033900">
    <property type="entry name" value="Gram_neg_porin_domain"/>
</dbReference>
<evidence type="ECO:0000256" key="1">
    <source>
        <dbReference type="ARBA" id="ARBA00004571"/>
    </source>
</evidence>
<dbReference type="Pfam" id="PF13609">
    <property type="entry name" value="Porin_4"/>
    <property type="match status" value="1"/>
</dbReference>
<evidence type="ECO:0000256" key="7">
    <source>
        <dbReference type="ARBA" id="ARBA00023065"/>
    </source>
</evidence>
<evidence type="ECO:0000259" key="12">
    <source>
        <dbReference type="Pfam" id="PF13609"/>
    </source>
</evidence>
<evidence type="ECO:0000256" key="4">
    <source>
        <dbReference type="ARBA" id="ARBA00022452"/>
    </source>
</evidence>
<dbReference type="GO" id="GO:0006811">
    <property type="term" value="P:monoatomic ion transport"/>
    <property type="evidence" value="ECO:0007669"/>
    <property type="project" value="UniProtKB-KW"/>
</dbReference>
<keyword evidence="5" id="KW-0812">Transmembrane</keyword>
<dbReference type="GO" id="GO:0015288">
    <property type="term" value="F:porin activity"/>
    <property type="evidence" value="ECO:0007669"/>
    <property type="project" value="UniProtKB-KW"/>
</dbReference>
<feature type="domain" description="Porin" evidence="12">
    <location>
        <begin position="5"/>
        <end position="330"/>
    </location>
</feature>
<dbReference type="PRINTS" id="PR00184">
    <property type="entry name" value="NEISSPPORIN"/>
</dbReference>
<dbReference type="GO" id="GO:0009279">
    <property type="term" value="C:cell outer membrane"/>
    <property type="evidence" value="ECO:0007669"/>
    <property type="project" value="UniProtKB-SubCell"/>
</dbReference>
<dbReference type="PANTHER" id="PTHR34501">
    <property type="entry name" value="PROTEIN YDDL-RELATED"/>
    <property type="match status" value="1"/>
</dbReference>
<comment type="caution">
    <text evidence="13">The sequence shown here is derived from an EMBL/GenBank/DDBJ whole genome shotgun (WGS) entry which is preliminary data.</text>
</comment>
<dbReference type="CDD" id="cd00342">
    <property type="entry name" value="gram_neg_porins"/>
    <property type="match status" value="1"/>
</dbReference>
<evidence type="ECO:0000256" key="10">
    <source>
        <dbReference type="ARBA" id="ARBA00023237"/>
    </source>
</evidence>
<evidence type="ECO:0000313" key="13">
    <source>
        <dbReference type="EMBL" id="MBB6133664.1"/>
    </source>
</evidence>